<accession>A0A1T1DW54</accession>
<comment type="caution">
    <text evidence="2">The sequence shown here is derived from an EMBL/GenBank/DDBJ whole genome shotgun (WGS) entry which is preliminary data.</text>
</comment>
<evidence type="ECO:0000313" key="2">
    <source>
        <dbReference type="EMBL" id="OOV45010.1"/>
    </source>
</evidence>
<dbReference type="Proteomes" id="UP000191008">
    <property type="component" value="Unassembled WGS sequence"/>
</dbReference>
<keyword evidence="1" id="KW-1133">Transmembrane helix</keyword>
<keyword evidence="1" id="KW-0472">Membrane</keyword>
<proteinExistence type="predicted"/>
<dbReference type="EMBL" id="MVIT01000051">
    <property type="protein sequence ID" value="OOV45010.1"/>
    <property type="molecule type" value="Genomic_DNA"/>
</dbReference>
<organism evidence="2 3">
    <name type="scientific">Leptospira kirschneri serovar Pomona</name>
    <dbReference type="NCBI Taxonomy" id="561005"/>
    <lineage>
        <taxon>Bacteria</taxon>
        <taxon>Pseudomonadati</taxon>
        <taxon>Spirochaetota</taxon>
        <taxon>Spirochaetia</taxon>
        <taxon>Leptospirales</taxon>
        <taxon>Leptospiraceae</taxon>
        <taxon>Leptospira</taxon>
    </lineage>
</organism>
<protein>
    <submittedName>
        <fullName evidence="2">Uncharacterized protein</fullName>
    </submittedName>
</protein>
<evidence type="ECO:0000256" key="1">
    <source>
        <dbReference type="SAM" id="Phobius"/>
    </source>
</evidence>
<reference evidence="2 3" key="1">
    <citation type="submission" date="2017-02" db="EMBL/GenBank/DDBJ databases">
        <title>Comparative genomic analysis of Brazilian Leptospira kirschneri strains of different serogroups.</title>
        <authorList>
            <person name="Moreno L.Z."/>
            <person name="Miraglia F."/>
            <person name="Kremer F.S."/>
            <person name="Eslabao M.R."/>
            <person name="Lilenbaum W."/>
            <person name="Dellagostin O.A."/>
            <person name="Moreno A.M."/>
        </authorList>
    </citation>
    <scope>NUCLEOTIDE SEQUENCE [LARGE SCALE GENOMIC DNA]</scope>
    <source>
        <strain evidence="2 3">M110/06</strain>
    </source>
</reference>
<gene>
    <name evidence="2" type="ORF">B1J93_05375</name>
</gene>
<evidence type="ECO:0000313" key="3">
    <source>
        <dbReference type="Proteomes" id="UP000191008"/>
    </source>
</evidence>
<name>A0A1T1DW54_9LEPT</name>
<dbReference type="AlphaFoldDB" id="A0A1T1DW54"/>
<feature type="transmembrane region" description="Helical" evidence="1">
    <location>
        <begin position="12"/>
        <end position="31"/>
    </location>
</feature>
<keyword evidence="1" id="KW-0812">Transmembrane</keyword>
<sequence>MSSYNFRIVCKILICESSYVILQTNLGFVIVPTFKESIYKVQILAFFKITSFYVEFTLFRYSI</sequence>